<dbReference type="GO" id="GO:0071555">
    <property type="term" value="P:cell wall organization"/>
    <property type="evidence" value="ECO:0007669"/>
    <property type="project" value="UniProtKB-KW"/>
</dbReference>
<sequence length="398" mass="45398">MQSPTAAAAAASSTPAKAPESPLLRRLPVPLVFLLLIVLSVTFIYRVAAPISPSGRTRQWNRTFPFVLPADDKLDAVDLRNKVEPVVGRFCPLQYHALGCSDRVQFNEPEKEEVRLAGVLQASAMEDRTVILTTLNAAWASNGTIIDLFLESFRIGNGTRSLLDHLVIIAFDKKAYLRCAAIHHHCFALATEGVDFSVQENFMTDGYLKMMWRRIDFLRIVLEMGYNFIFTDADIMWFRSPLPRFFSDGDFQIACDQFYGDPLDRNNRPNGGFNFVKSNNRTIEFYKFWYSSRLKNPGFHDQDVLNIIKHDPFIDKIGLQMRFLSTRFFGGICQPSRNFNEVCTMHANCCIGLLRKINDLGVMLEDWRSYMALPPALKLSKPLVWRVPQKCRLVSPHS</sequence>
<dbReference type="InterPro" id="IPR029044">
    <property type="entry name" value="Nucleotide-diphossugar_trans"/>
</dbReference>
<dbReference type="PANTHER" id="PTHR46038">
    <property type="entry name" value="EXPRESSED PROTEIN-RELATED"/>
    <property type="match status" value="1"/>
</dbReference>
<dbReference type="PANTHER" id="PTHR46038:SF38">
    <property type="entry name" value="GLYCOSYLTRANSFERASE-RELATED"/>
    <property type="match status" value="1"/>
</dbReference>
<keyword evidence="2" id="KW-0333">Golgi apparatus</keyword>
<dbReference type="Proteomes" id="UP001418222">
    <property type="component" value="Unassembled WGS sequence"/>
</dbReference>
<keyword evidence="5" id="KW-1185">Reference proteome</keyword>
<dbReference type="InterPro" id="IPR044821">
    <property type="entry name" value="At1g28695/At4g15970-like"/>
</dbReference>
<proteinExistence type="inferred from homology"/>
<keyword evidence="2" id="KW-0961">Cell wall biogenesis/degradation</keyword>
<evidence type="ECO:0000313" key="4">
    <source>
        <dbReference type="EMBL" id="KAK8935583.1"/>
    </source>
</evidence>
<reference evidence="4 5" key="1">
    <citation type="journal article" date="2022" name="Nat. Plants">
        <title>Genomes of leafy and leafless Platanthera orchids illuminate the evolution of mycoheterotrophy.</title>
        <authorList>
            <person name="Li M.H."/>
            <person name="Liu K.W."/>
            <person name="Li Z."/>
            <person name="Lu H.C."/>
            <person name="Ye Q.L."/>
            <person name="Zhang D."/>
            <person name="Wang J.Y."/>
            <person name="Li Y.F."/>
            <person name="Zhong Z.M."/>
            <person name="Liu X."/>
            <person name="Yu X."/>
            <person name="Liu D.K."/>
            <person name="Tu X.D."/>
            <person name="Liu B."/>
            <person name="Hao Y."/>
            <person name="Liao X.Y."/>
            <person name="Jiang Y.T."/>
            <person name="Sun W.H."/>
            <person name="Chen J."/>
            <person name="Chen Y.Q."/>
            <person name="Ai Y."/>
            <person name="Zhai J.W."/>
            <person name="Wu S.S."/>
            <person name="Zhou Z."/>
            <person name="Hsiao Y.Y."/>
            <person name="Wu W.L."/>
            <person name="Chen Y.Y."/>
            <person name="Lin Y.F."/>
            <person name="Hsu J.L."/>
            <person name="Li C.Y."/>
            <person name="Wang Z.W."/>
            <person name="Zhao X."/>
            <person name="Zhong W.Y."/>
            <person name="Ma X.K."/>
            <person name="Ma L."/>
            <person name="Huang J."/>
            <person name="Chen G.Z."/>
            <person name="Huang M.Z."/>
            <person name="Huang L."/>
            <person name="Peng D.H."/>
            <person name="Luo Y.B."/>
            <person name="Zou S.Q."/>
            <person name="Chen S.P."/>
            <person name="Lan S."/>
            <person name="Tsai W.C."/>
            <person name="Van de Peer Y."/>
            <person name="Liu Z.J."/>
        </authorList>
    </citation>
    <scope>NUCLEOTIDE SEQUENCE [LARGE SCALE GENOMIC DNA]</scope>
    <source>
        <strain evidence="4">Lor287</strain>
    </source>
</reference>
<evidence type="ECO:0000256" key="2">
    <source>
        <dbReference type="RuleBase" id="RU363055"/>
    </source>
</evidence>
<comment type="caution">
    <text evidence="4">The sequence shown here is derived from an EMBL/GenBank/DDBJ whole genome shotgun (WGS) entry which is preliminary data.</text>
</comment>
<dbReference type="SUPFAM" id="SSF53448">
    <property type="entry name" value="Nucleotide-diphospho-sugar transferases"/>
    <property type="match status" value="1"/>
</dbReference>
<dbReference type="GO" id="GO:0000139">
    <property type="term" value="C:Golgi membrane"/>
    <property type="evidence" value="ECO:0007669"/>
    <property type="project" value="UniProtKB-SubCell"/>
</dbReference>
<keyword evidence="2" id="KW-0735">Signal-anchor</keyword>
<dbReference type="EMBL" id="JBBWWQ010000011">
    <property type="protein sequence ID" value="KAK8935583.1"/>
    <property type="molecule type" value="Genomic_DNA"/>
</dbReference>
<protein>
    <recommendedName>
        <fullName evidence="2">Glycosyltransferase</fullName>
        <ecNumber evidence="2">2.4.2.-</ecNumber>
    </recommendedName>
</protein>
<organism evidence="4 5">
    <name type="scientific">Platanthera zijinensis</name>
    <dbReference type="NCBI Taxonomy" id="2320716"/>
    <lineage>
        <taxon>Eukaryota</taxon>
        <taxon>Viridiplantae</taxon>
        <taxon>Streptophyta</taxon>
        <taxon>Embryophyta</taxon>
        <taxon>Tracheophyta</taxon>
        <taxon>Spermatophyta</taxon>
        <taxon>Magnoliopsida</taxon>
        <taxon>Liliopsida</taxon>
        <taxon>Asparagales</taxon>
        <taxon>Orchidaceae</taxon>
        <taxon>Orchidoideae</taxon>
        <taxon>Orchideae</taxon>
        <taxon>Orchidinae</taxon>
        <taxon>Platanthera</taxon>
    </lineage>
</organism>
<feature type="transmembrane region" description="Helical" evidence="2">
    <location>
        <begin position="27"/>
        <end position="48"/>
    </location>
</feature>
<keyword evidence="2" id="KW-1133">Transmembrane helix</keyword>
<feature type="domain" description="Nucleotide-diphospho-sugar transferase" evidence="3">
    <location>
        <begin position="162"/>
        <end position="360"/>
    </location>
</feature>
<dbReference type="InterPro" id="IPR005069">
    <property type="entry name" value="Nucl-diP-sugar_transferase"/>
</dbReference>
<gene>
    <name evidence="4" type="ORF">KSP39_PZI012901</name>
</gene>
<dbReference type="Pfam" id="PF03407">
    <property type="entry name" value="Nucleotid_trans"/>
    <property type="match status" value="1"/>
</dbReference>
<evidence type="ECO:0000259" key="3">
    <source>
        <dbReference type="Pfam" id="PF03407"/>
    </source>
</evidence>
<keyword evidence="2" id="KW-0328">Glycosyltransferase</keyword>
<dbReference type="AlphaFoldDB" id="A0AAP0G3J4"/>
<comment type="similarity">
    <text evidence="1 2">Belongs to the glycosyltransferase 77 family.</text>
</comment>
<keyword evidence="2" id="KW-0812">Transmembrane</keyword>
<name>A0AAP0G3J4_9ASPA</name>
<keyword evidence="2" id="KW-0808">Transferase</keyword>
<dbReference type="EC" id="2.4.2.-" evidence="2"/>
<evidence type="ECO:0000313" key="5">
    <source>
        <dbReference type="Proteomes" id="UP001418222"/>
    </source>
</evidence>
<dbReference type="GO" id="GO:0016757">
    <property type="term" value="F:glycosyltransferase activity"/>
    <property type="evidence" value="ECO:0007669"/>
    <property type="project" value="UniProtKB-KW"/>
</dbReference>
<evidence type="ECO:0000256" key="1">
    <source>
        <dbReference type="ARBA" id="ARBA00007033"/>
    </source>
</evidence>
<keyword evidence="2" id="KW-0472">Membrane</keyword>
<accession>A0AAP0G3J4</accession>
<comment type="subcellular location">
    <subcellularLocation>
        <location evidence="2">Golgi apparatus membrane</location>
        <topology evidence="2">Single-pass type II membrane protein</topology>
    </subcellularLocation>
</comment>